<organism evidence="1 2">
    <name type="scientific">Streptantibioticus cattleyicolor (strain ATCC 35852 / DSM 46488 / JCM 4925 / NBRC 14057 / NRRL 8057)</name>
    <name type="common">Streptomyces cattleya</name>
    <dbReference type="NCBI Taxonomy" id="1003195"/>
    <lineage>
        <taxon>Bacteria</taxon>
        <taxon>Bacillati</taxon>
        <taxon>Actinomycetota</taxon>
        <taxon>Actinomycetes</taxon>
        <taxon>Kitasatosporales</taxon>
        <taxon>Streptomycetaceae</taxon>
        <taxon>Streptantibioticus</taxon>
    </lineage>
</organism>
<protein>
    <submittedName>
        <fullName evidence="1">Uncharacterized protein</fullName>
    </submittedName>
</protein>
<name>G8XFK8_STREN</name>
<evidence type="ECO:0000313" key="1">
    <source>
        <dbReference type="EMBL" id="AEW98578.1"/>
    </source>
</evidence>
<proteinExistence type="predicted"/>
<keyword evidence="2" id="KW-1185">Reference proteome</keyword>
<sequence>MARLVPLTARGREGVDDDVVPSRRALPLAQSLTRRRKKTRWFPPL</sequence>
<evidence type="ECO:0000313" key="2">
    <source>
        <dbReference type="Proteomes" id="UP000007842"/>
    </source>
</evidence>
<keyword evidence="1" id="KW-0614">Plasmid</keyword>
<dbReference type="KEGG" id="scy:SCATT_p03850"/>
<gene>
    <name evidence="1" type="ordered locus">SCATT_p03850</name>
</gene>
<accession>G8XFK8</accession>
<geneLocation type="plasmid" evidence="1 2">
    <name>pSCATT</name>
</geneLocation>
<dbReference type="AlphaFoldDB" id="G8XFK8"/>
<dbReference type="EMBL" id="CP003229">
    <property type="protein sequence ID" value="AEW98578.1"/>
    <property type="molecule type" value="Genomic_DNA"/>
</dbReference>
<dbReference type="HOGENOM" id="CLU_3205675_0_0_11"/>
<reference evidence="2" key="1">
    <citation type="submission" date="2011-12" db="EMBL/GenBank/DDBJ databases">
        <title>Complete genome sequence of Streptomyces cattleya strain DSM 46488.</title>
        <authorList>
            <person name="Ou H.-Y."/>
            <person name="Li P."/>
            <person name="Zhao C."/>
            <person name="O'Hagan D."/>
            <person name="Deng Z."/>
        </authorList>
    </citation>
    <scope>NUCLEOTIDE SEQUENCE [LARGE SCALE GENOMIC DNA]</scope>
    <source>
        <strain evidence="2">ATCC 35852 / DSM 46488 / JCM 4925 / NBRC 14057 / NRRL 8057</strain>
        <plasmid evidence="2">Plasmid pSCATT</plasmid>
    </source>
</reference>
<dbReference type="Proteomes" id="UP000007842">
    <property type="component" value="Plasmid pSCATT"/>
</dbReference>